<keyword evidence="3" id="KW-1185">Reference proteome</keyword>
<dbReference type="Proteomes" id="UP000001396">
    <property type="component" value="Unassembled WGS sequence"/>
</dbReference>
<dbReference type="InParanoid" id="D3BMZ9"/>
<dbReference type="AlphaFoldDB" id="D3BMZ9"/>
<protein>
    <submittedName>
        <fullName evidence="2">Uncharacterized protein</fullName>
    </submittedName>
</protein>
<keyword evidence="1" id="KW-1133">Transmembrane helix</keyword>
<dbReference type="FunCoup" id="D3BMZ9">
    <property type="interactions" value="37"/>
</dbReference>
<dbReference type="RefSeq" id="XP_020429490.1">
    <property type="nucleotide sequence ID" value="XM_020583303.1"/>
</dbReference>
<reference evidence="2 3" key="1">
    <citation type="journal article" date="2011" name="Genome Res.">
        <title>Phylogeny-wide analysis of social amoeba genomes highlights ancient origins for complex intercellular communication.</title>
        <authorList>
            <person name="Heidel A.J."/>
            <person name="Lawal H.M."/>
            <person name="Felder M."/>
            <person name="Schilde C."/>
            <person name="Helps N.R."/>
            <person name="Tunggal B."/>
            <person name="Rivero F."/>
            <person name="John U."/>
            <person name="Schleicher M."/>
            <person name="Eichinger L."/>
            <person name="Platzer M."/>
            <person name="Noegel A.A."/>
            <person name="Schaap P."/>
            <person name="Gloeckner G."/>
        </authorList>
    </citation>
    <scope>NUCLEOTIDE SEQUENCE [LARGE SCALE GENOMIC DNA]</scope>
    <source>
        <strain evidence="3">ATCC 26659 / Pp 5 / PN500</strain>
    </source>
</reference>
<proteinExistence type="predicted"/>
<gene>
    <name evidence="2" type="ORF">PPL_12573</name>
</gene>
<dbReference type="GeneID" id="31368040"/>
<evidence type="ECO:0000313" key="2">
    <source>
        <dbReference type="EMBL" id="EFA77361.1"/>
    </source>
</evidence>
<organism evidence="2 3">
    <name type="scientific">Heterostelium pallidum (strain ATCC 26659 / Pp 5 / PN500)</name>
    <name type="common">Cellular slime mold</name>
    <name type="synonym">Polysphondylium pallidum</name>
    <dbReference type="NCBI Taxonomy" id="670386"/>
    <lineage>
        <taxon>Eukaryota</taxon>
        <taxon>Amoebozoa</taxon>
        <taxon>Evosea</taxon>
        <taxon>Eumycetozoa</taxon>
        <taxon>Dictyostelia</taxon>
        <taxon>Acytosteliales</taxon>
        <taxon>Acytosteliaceae</taxon>
        <taxon>Heterostelium</taxon>
    </lineage>
</organism>
<keyword evidence="1" id="KW-0812">Transmembrane</keyword>
<feature type="transmembrane region" description="Helical" evidence="1">
    <location>
        <begin position="1226"/>
        <end position="1247"/>
    </location>
</feature>
<dbReference type="EMBL" id="ADBJ01000043">
    <property type="protein sequence ID" value="EFA77361.1"/>
    <property type="molecule type" value="Genomic_DNA"/>
</dbReference>
<accession>D3BMZ9</accession>
<keyword evidence="1" id="KW-0472">Membrane</keyword>
<dbReference type="OMA" id="WINFETE"/>
<sequence>MVPKCNYVELVIDSSLYSVLSINPVVPLVWENSGGSTTYHYQLQYNLEYTVTYGVNGCTNREIVGEQGPAITTPPQMLCPYSETAVTIDHLVIDSNFTYQLNGIPINISQGVPIQVSTFGLNKLNIGNGCTLPFILNPIKNILPQYDYYSITYESNSDGIISVNNGANYQSIEIQGHPDYQFNSGNQYTFRNVSIGSYNLILQSNECGKQIIPITIDEKQRRVPPISLNIVTGISPQFNVTSIQLVGTQEVNPPFYNDTIDSPISTPLYNLDQLNVTYINNITQFSQFHILPSPHFDLVPLSYILDPNIIDFCNSFDIQLNYPLNYQPYITYSTGLAGEYIPLPSNNNIPMMINRMLTFFIQLPGYDRITYGHINVTTPEPVIEIINIENQDNCFYNTSVRVANFHLFSMLEMFIVLEDTTQVKVASSVNGFGYFENIPRSNVAANIVYQSKGQCSPVRSYRFNFNNSEPTTYGFLILLTVETMPTCLDANGYIHANFSSELLNNQTWTVSRPYTPSSSVSFKVEKSPSCSFNYVWQSPPLEPYPPTMTVVKKSSCYSSTTPISISSYLSINKILVDNQEYPYRSQLINVVPGNRTIQIIYGSSYPRVCDATVQMDVPAIGASTDIIKYSIKNAQQCSPPDGSITIESYDQYDKLYVDSVSQSAVDGVISALAPGYHILYYTKLGQDGSCISSSHFTIDSPSVDIQYNIVRQPSCEGDGLVYFNATVGGQQILVESVDQLLTIGDNLFSGLPLPTNSSETSNALSVDIHSGQCRFTKTIQYQVSNYQISVQLQPNCQSKNGQRIDIVANGDIILGDIKAYTTGPVQIINVSPNEISITSFDTNNPYLVFDLKWNQGLCTKKYNVSLDQLLQLPSLKIEYTAPTCQFSDSTVRILNHDQFIISSSNSEHGYFMSAAGEFKSLQPGSSLQLNYIHKQTGCVGSKEINVPVYSATPLGVSQLEITPETCNGAKNGQIEFPLSSNTQYRLVSSDLSNYNFAYQFDNRSASTGRIHSLPAGSYRLTTLVNNCQYCNQEVDLVIPSGEPTLFSGVSKTCLDKTHPKGQIWGKLEGKWDSVEYKLVETSGNNITVPVDVNGTFSGLAEGLYSLQVTTKSTASESCNRVWIQTLEVGVEHFNATISSYNCTETTGFIDIVGTYLFTYSVDNGDVNSPITQTTNQSKIATLSLPLGAYWINFETESGCVYRAQIDVGCTDYVHLGESGMTTKNKLIIGVVVGVVGFAAIVTLSSVIHRHRRNKVKHHKHGDTDVQMRYLG</sequence>
<evidence type="ECO:0000313" key="3">
    <source>
        <dbReference type="Proteomes" id="UP000001396"/>
    </source>
</evidence>
<evidence type="ECO:0000256" key="1">
    <source>
        <dbReference type="SAM" id="Phobius"/>
    </source>
</evidence>
<comment type="caution">
    <text evidence="2">The sequence shown here is derived from an EMBL/GenBank/DDBJ whole genome shotgun (WGS) entry which is preliminary data.</text>
</comment>
<name>D3BMZ9_HETP5</name>